<feature type="transmembrane region" description="Helical" evidence="10">
    <location>
        <begin position="199"/>
        <end position="221"/>
    </location>
</feature>
<reference evidence="13" key="2">
    <citation type="submission" date="2023-01" db="EMBL/GenBank/DDBJ databases">
        <authorList>
            <person name="Sun Q."/>
            <person name="Evtushenko L."/>
        </authorList>
    </citation>
    <scope>NUCLEOTIDE SEQUENCE</scope>
    <source>
        <strain evidence="13">VKM B-1499</strain>
    </source>
</reference>
<evidence type="ECO:0000256" key="3">
    <source>
        <dbReference type="ARBA" id="ARBA00007069"/>
    </source>
</evidence>
<keyword evidence="6 11" id="KW-0500">Molybdenum</keyword>
<evidence type="ECO:0000256" key="10">
    <source>
        <dbReference type="RuleBase" id="RU363032"/>
    </source>
</evidence>
<evidence type="ECO:0000313" key="13">
    <source>
        <dbReference type="EMBL" id="GLK50188.1"/>
    </source>
</evidence>
<accession>A0ABQ5TGW1</accession>
<feature type="transmembrane region" description="Helical" evidence="10">
    <location>
        <begin position="85"/>
        <end position="110"/>
    </location>
</feature>
<comment type="function">
    <text evidence="1 11">Part of the binding-protein-dependent transport system for molybdenum; probably responsible for the translocation of the substrate across the membrane.</text>
</comment>
<name>A0ABQ5TGW1_9CAUL</name>
<evidence type="ECO:0000256" key="11">
    <source>
        <dbReference type="RuleBase" id="RU365097"/>
    </source>
</evidence>
<keyword evidence="5" id="KW-1003">Cell membrane</keyword>
<evidence type="ECO:0000256" key="7">
    <source>
        <dbReference type="ARBA" id="ARBA00022692"/>
    </source>
</evidence>
<feature type="domain" description="ABC transmembrane type-1" evidence="12">
    <location>
        <begin position="13"/>
        <end position="218"/>
    </location>
</feature>
<feature type="transmembrane region" description="Helical" evidence="10">
    <location>
        <begin position="138"/>
        <end position="160"/>
    </location>
</feature>
<dbReference type="InterPro" id="IPR035906">
    <property type="entry name" value="MetI-like_sf"/>
</dbReference>
<dbReference type="InterPro" id="IPR011867">
    <property type="entry name" value="ModB_ABC"/>
</dbReference>
<dbReference type="NCBIfam" id="NF006939">
    <property type="entry name" value="PRK09421.1"/>
    <property type="match status" value="1"/>
</dbReference>
<evidence type="ECO:0000256" key="6">
    <source>
        <dbReference type="ARBA" id="ARBA00022505"/>
    </source>
</evidence>
<evidence type="ECO:0000256" key="4">
    <source>
        <dbReference type="ARBA" id="ARBA00022448"/>
    </source>
</evidence>
<evidence type="ECO:0000313" key="14">
    <source>
        <dbReference type="Proteomes" id="UP001143509"/>
    </source>
</evidence>
<dbReference type="PROSITE" id="PS50928">
    <property type="entry name" value="ABC_TM1"/>
    <property type="match status" value="1"/>
</dbReference>
<reference evidence="13" key="1">
    <citation type="journal article" date="2014" name="Int. J. Syst. Evol. Microbiol.">
        <title>Complete genome of a new Firmicutes species belonging to the dominant human colonic microbiota ('Ruminococcus bicirculans') reveals two chromosomes and a selective capacity to utilize plant glucans.</title>
        <authorList>
            <consortium name="NISC Comparative Sequencing Program"/>
            <person name="Wegmann U."/>
            <person name="Louis P."/>
            <person name="Goesmann A."/>
            <person name="Henrissat B."/>
            <person name="Duncan S.H."/>
            <person name="Flint H.J."/>
        </authorList>
    </citation>
    <scope>NUCLEOTIDE SEQUENCE</scope>
    <source>
        <strain evidence="13">VKM B-1499</strain>
    </source>
</reference>
<dbReference type="Proteomes" id="UP001143509">
    <property type="component" value="Unassembled WGS sequence"/>
</dbReference>
<keyword evidence="14" id="KW-1185">Reference proteome</keyword>
<dbReference type="NCBIfam" id="TIGR02141">
    <property type="entry name" value="modB_ABC"/>
    <property type="match status" value="1"/>
</dbReference>
<keyword evidence="7 10" id="KW-0812">Transmembrane</keyword>
<dbReference type="RefSeq" id="WP_271166339.1">
    <property type="nucleotide sequence ID" value="NZ_BSFD01000011.1"/>
</dbReference>
<keyword evidence="11" id="KW-0997">Cell inner membrane</keyword>
<dbReference type="InterPro" id="IPR000515">
    <property type="entry name" value="MetI-like"/>
</dbReference>
<dbReference type="PANTHER" id="PTHR30183">
    <property type="entry name" value="MOLYBDENUM TRANSPORT SYSTEM PERMEASE PROTEIN MODB"/>
    <property type="match status" value="1"/>
</dbReference>
<evidence type="ECO:0000256" key="8">
    <source>
        <dbReference type="ARBA" id="ARBA00022989"/>
    </source>
</evidence>
<dbReference type="CDD" id="cd06261">
    <property type="entry name" value="TM_PBP2"/>
    <property type="match status" value="1"/>
</dbReference>
<organism evidence="13 14">
    <name type="scientific">Brevundimonas intermedia</name>
    <dbReference type="NCBI Taxonomy" id="74315"/>
    <lineage>
        <taxon>Bacteria</taxon>
        <taxon>Pseudomonadati</taxon>
        <taxon>Pseudomonadota</taxon>
        <taxon>Alphaproteobacteria</taxon>
        <taxon>Caulobacterales</taxon>
        <taxon>Caulobacteraceae</taxon>
        <taxon>Brevundimonas</taxon>
    </lineage>
</organism>
<evidence type="ECO:0000256" key="1">
    <source>
        <dbReference type="ARBA" id="ARBA00002949"/>
    </source>
</evidence>
<proteinExistence type="inferred from homology"/>
<feature type="transmembrane region" description="Helical" evidence="10">
    <location>
        <begin position="51"/>
        <end position="73"/>
    </location>
</feature>
<comment type="caution">
    <text evidence="13">The sequence shown here is derived from an EMBL/GenBank/DDBJ whole genome shotgun (WGS) entry which is preliminary data.</text>
</comment>
<dbReference type="Gene3D" id="1.10.3720.10">
    <property type="entry name" value="MetI-like"/>
    <property type="match status" value="1"/>
</dbReference>
<evidence type="ECO:0000256" key="5">
    <source>
        <dbReference type="ARBA" id="ARBA00022475"/>
    </source>
</evidence>
<evidence type="ECO:0000256" key="9">
    <source>
        <dbReference type="ARBA" id="ARBA00023136"/>
    </source>
</evidence>
<comment type="similarity">
    <text evidence="3 11">Belongs to the binding-protein-dependent transport system permease family. CysTW subfamily.</text>
</comment>
<gene>
    <name evidence="13" type="primary">modB</name>
    <name evidence="13" type="ORF">GCM10017620_31620</name>
</gene>
<dbReference type="PANTHER" id="PTHR30183:SF3">
    <property type="entry name" value="MOLYBDENUM TRANSPORT SYSTEM PERMEASE PROTEIN MODB"/>
    <property type="match status" value="1"/>
</dbReference>
<keyword evidence="4 10" id="KW-0813">Transport</keyword>
<protein>
    <recommendedName>
        <fullName evidence="11">Molybdenum transport system permease</fullName>
    </recommendedName>
</protein>
<sequence>MFEPLSDFELQALGLSIKVATAALAVGLPLGLALAMLLARGRFPGRWILEAAVNLPLVLPPVVTGLILLSLFGVRGPVGRALHDLFGVTLAFHWTGAALAATLMALPLVVRPLRLAIEGVDRGLEDAASMLGASRLAVFVRITLPLAAPGLVAAALLGFARAFGEFGATVTFAGAIPGETQTLPVAIYSALQRAEGDQAAMRLAVIAVLVSVLAVVGSEICNRRLQRTRGA</sequence>
<evidence type="ECO:0000259" key="12">
    <source>
        <dbReference type="PROSITE" id="PS50928"/>
    </source>
</evidence>
<keyword evidence="8 10" id="KW-1133">Transmembrane helix</keyword>
<feature type="transmembrane region" description="Helical" evidence="10">
    <location>
        <begin position="20"/>
        <end position="39"/>
    </location>
</feature>
<comment type="subcellular location">
    <subcellularLocation>
        <location evidence="11">Cell inner membrane</location>
        <topology evidence="11">Multi-pass membrane protein</topology>
    </subcellularLocation>
    <subcellularLocation>
        <location evidence="2 10">Cell membrane</location>
        <topology evidence="2 10">Multi-pass membrane protein</topology>
    </subcellularLocation>
</comment>
<dbReference type="Pfam" id="PF00528">
    <property type="entry name" value="BPD_transp_1"/>
    <property type="match status" value="1"/>
</dbReference>
<evidence type="ECO:0000256" key="2">
    <source>
        <dbReference type="ARBA" id="ARBA00004651"/>
    </source>
</evidence>
<dbReference type="SUPFAM" id="SSF161098">
    <property type="entry name" value="MetI-like"/>
    <property type="match status" value="1"/>
</dbReference>
<keyword evidence="9 10" id="KW-0472">Membrane</keyword>
<dbReference type="EMBL" id="BSFD01000011">
    <property type="protein sequence ID" value="GLK50188.1"/>
    <property type="molecule type" value="Genomic_DNA"/>
</dbReference>